<dbReference type="PRINTS" id="PR00111">
    <property type="entry name" value="ABHYDROLASE"/>
</dbReference>
<dbReference type="EC" id="3.5.1.-" evidence="2"/>
<dbReference type="GO" id="GO:0016020">
    <property type="term" value="C:membrane"/>
    <property type="evidence" value="ECO:0007669"/>
    <property type="project" value="TreeGrafter"/>
</dbReference>
<dbReference type="Gene3D" id="3.40.50.1820">
    <property type="entry name" value="alpha/beta hydrolase"/>
    <property type="match status" value="1"/>
</dbReference>
<dbReference type="GO" id="GO:0016787">
    <property type="term" value="F:hydrolase activity"/>
    <property type="evidence" value="ECO:0007669"/>
    <property type="project" value="UniProtKB-KW"/>
</dbReference>
<dbReference type="PANTHER" id="PTHR43798:SF33">
    <property type="entry name" value="HYDROLASE, PUTATIVE (AFU_ORTHOLOGUE AFUA_2G14860)-RELATED"/>
    <property type="match status" value="1"/>
</dbReference>
<comment type="caution">
    <text evidence="2">The sequence shown here is derived from an EMBL/GenBank/DDBJ whole genome shotgun (WGS) entry which is preliminary data.</text>
</comment>
<feature type="domain" description="AB hydrolase-1" evidence="1">
    <location>
        <begin position="51"/>
        <end position="285"/>
    </location>
</feature>
<accession>A0A644VZD5</accession>
<dbReference type="Pfam" id="PF12697">
    <property type="entry name" value="Abhydrolase_6"/>
    <property type="match status" value="1"/>
</dbReference>
<organism evidence="2">
    <name type="scientific">bioreactor metagenome</name>
    <dbReference type="NCBI Taxonomy" id="1076179"/>
    <lineage>
        <taxon>unclassified sequences</taxon>
        <taxon>metagenomes</taxon>
        <taxon>ecological metagenomes</taxon>
    </lineage>
</organism>
<keyword evidence="2" id="KW-0378">Hydrolase</keyword>
<dbReference type="AlphaFoldDB" id="A0A644VZD5"/>
<proteinExistence type="predicted"/>
<protein>
    <submittedName>
        <fullName evidence="2">Putative aminoacrylate hydrolase RutD</fullName>
        <ecNumber evidence="2">3.5.1.-</ecNumber>
    </submittedName>
</protein>
<name>A0A644VZD5_9ZZZZ</name>
<dbReference type="EMBL" id="VSSQ01000520">
    <property type="protein sequence ID" value="MPL96677.1"/>
    <property type="molecule type" value="Genomic_DNA"/>
</dbReference>
<sequence length="293" mass="30650">MSGKFFDRGCNPVFFGEGIMTERRRRKEWNGIERPDGALIRWAAGEGERPLLLVPGFGGDGDCWGTAFPRQLFAREIAPVVYDPRGLGGSTMGSSQPSIALFAEDAAAVAEAAGAPLAVLGWSMGASVAAEFALARPELVSGVVLCCGSADHRRIAGERPALFRPILDRSAPLGEPAAALTEALLPASGKWSPTFRRAFRETLEASFAAHAEGIREQQTALAECPSLEGRLASFAMPVLVVEGSEDRLIPPGEGEILAGGIPGALLSILSGGHGLVYEAPGELAGAVAEFLGR</sequence>
<dbReference type="InterPro" id="IPR029058">
    <property type="entry name" value="AB_hydrolase_fold"/>
</dbReference>
<evidence type="ECO:0000259" key="1">
    <source>
        <dbReference type="Pfam" id="PF12697"/>
    </source>
</evidence>
<dbReference type="InterPro" id="IPR050266">
    <property type="entry name" value="AB_hydrolase_sf"/>
</dbReference>
<dbReference type="SUPFAM" id="SSF53474">
    <property type="entry name" value="alpha/beta-Hydrolases"/>
    <property type="match status" value="1"/>
</dbReference>
<evidence type="ECO:0000313" key="2">
    <source>
        <dbReference type="EMBL" id="MPL96677.1"/>
    </source>
</evidence>
<dbReference type="PANTHER" id="PTHR43798">
    <property type="entry name" value="MONOACYLGLYCEROL LIPASE"/>
    <property type="match status" value="1"/>
</dbReference>
<dbReference type="InterPro" id="IPR000073">
    <property type="entry name" value="AB_hydrolase_1"/>
</dbReference>
<reference evidence="2" key="1">
    <citation type="submission" date="2019-08" db="EMBL/GenBank/DDBJ databases">
        <authorList>
            <person name="Kucharzyk K."/>
            <person name="Murdoch R.W."/>
            <person name="Higgins S."/>
            <person name="Loffler F."/>
        </authorList>
    </citation>
    <scope>NUCLEOTIDE SEQUENCE</scope>
</reference>
<gene>
    <name evidence="2" type="primary">rutD_5</name>
    <name evidence="2" type="ORF">SDC9_42859</name>
</gene>